<dbReference type="Pfam" id="PF00083">
    <property type="entry name" value="Sugar_tr"/>
    <property type="match status" value="1"/>
</dbReference>
<dbReference type="InterPro" id="IPR020846">
    <property type="entry name" value="MFS_dom"/>
</dbReference>
<evidence type="ECO:0000256" key="3">
    <source>
        <dbReference type="ARBA" id="ARBA00022475"/>
    </source>
</evidence>
<evidence type="ECO:0000256" key="6">
    <source>
        <dbReference type="ARBA" id="ARBA00022989"/>
    </source>
</evidence>
<feature type="transmembrane region" description="Helical" evidence="8">
    <location>
        <begin position="422"/>
        <end position="447"/>
    </location>
</feature>
<evidence type="ECO:0000313" key="10">
    <source>
        <dbReference type="EMBL" id="CAG9860746.1"/>
    </source>
</evidence>
<dbReference type="PANTHER" id="PTHR48021:SF46">
    <property type="entry name" value="MAJOR FACILITATOR SUPERFAMILY (MFS) PROFILE DOMAIN-CONTAINING PROTEIN"/>
    <property type="match status" value="1"/>
</dbReference>
<gene>
    <name evidence="10" type="ORF">PHYEVI_LOCUS7095</name>
</gene>
<evidence type="ECO:0000256" key="7">
    <source>
        <dbReference type="ARBA" id="ARBA00023136"/>
    </source>
</evidence>
<dbReference type="AlphaFoldDB" id="A0A9N9XQ97"/>
<reference evidence="10" key="1">
    <citation type="submission" date="2022-01" db="EMBL/GenBank/DDBJ databases">
        <authorList>
            <person name="King R."/>
        </authorList>
    </citation>
    <scope>NUCLEOTIDE SEQUENCE</scope>
</reference>
<name>A0A9N9XQ97_PHYSR</name>
<feature type="domain" description="Major facilitator superfamily (MFS) profile" evidence="9">
    <location>
        <begin position="26"/>
        <end position="451"/>
    </location>
</feature>
<proteinExistence type="predicted"/>
<feature type="transmembrane region" description="Helical" evidence="8">
    <location>
        <begin position="153"/>
        <end position="174"/>
    </location>
</feature>
<evidence type="ECO:0000256" key="2">
    <source>
        <dbReference type="ARBA" id="ARBA00022448"/>
    </source>
</evidence>
<accession>A0A9N9XQ97</accession>
<dbReference type="Proteomes" id="UP001153712">
    <property type="component" value="Chromosome 3"/>
</dbReference>
<keyword evidence="4" id="KW-0762">Sugar transport</keyword>
<protein>
    <recommendedName>
        <fullName evidence="9">Major facilitator superfamily (MFS) profile domain-containing protein</fullName>
    </recommendedName>
</protein>
<dbReference type="GO" id="GO:0022857">
    <property type="term" value="F:transmembrane transporter activity"/>
    <property type="evidence" value="ECO:0007669"/>
    <property type="project" value="InterPro"/>
</dbReference>
<feature type="transmembrane region" description="Helical" evidence="8">
    <location>
        <begin position="359"/>
        <end position="385"/>
    </location>
</feature>
<sequence length="471" mass="53337">MTVKSNQTETKITDDDEEKYWPQVVIILISALSGVTDGFFFSWTSPFLEEIMSNYDLYHVTEQQASWLNTIYPLGMIIACPMFSILSDRIGRKRTYILAVIPQISSWILTIFASNAYYFYASRLLAGFSASCYFSVLPNYIGEITNPKVRGTWGNALASSYYIGEFIIHIIGLYFNVQRSAYVCLALPIVFAMLFSFAPESPYFLIMKGREDEAKESLKRLTRKRNVDEMYKTIEKGVQRQIAESGTWLDLFTINSNRKAIIAGAFLRLSQYTSGLAMFLQYIQVILAKSGTNVGPVTGIIFMGINIAFNLLVNCFIVDRFRRRTLYTTSLSGCAVVLYILGTFFYLNEYGNEDFSDLNWLPITLMIIFLAFAASGVCVLPTLMMSELYSAKIKAKAMIVLVMTFSLSLMFTNTLYNYSEMYFGFHAPFFVFAVGNTLALIASFYVIPETKGKTLEEIQLMLKGESSKPKV</sequence>
<feature type="transmembrane region" description="Helical" evidence="8">
    <location>
        <begin position="325"/>
        <end position="347"/>
    </location>
</feature>
<keyword evidence="11" id="KW-1185">Reference proteome</keyword>
<evidence type="ECO:0000256" key="8">
    <source>
        <dbReference type="SAM" id="Phobius"/>
    </source>
</evidence>
<keyword evidence="2" id="KW-0813">Transport</keyword>
<keyword evidence="7 8" id="KW-0472">Membrane</keyword>
<dbReference type="InterPro" id="IPR036259">
    <property type="entry name" value="MFS_trans_sf"/>
</dbReference>
<dbReference type="OrthoDB" id="6133115at2759"/>
<dbReference type="InterPro" id="IPR005828">
    <property type="entry name" value="MFS_sugar_transport-like"/>
</dbReference>
<evidence type="ECO:0000313" key="11">
    <source>
        <dbReference type="Proteomes" id="UP001153712"/>
    </source>
</evidence>
<dbReference type="EMBL" id="OU900096">
    <property type="protein sequence ID" value="CAG9860746.1"/>
    <property type="molecule type" value="Genomic_DNA"/>
</dbReference>
<dbReference type="PANTHER" id="PTHR48021">
    <property type="match status" value="1"/>
</dbReference>
<dbReference type="InterPro" id="IPR050549">
    <property type="entry name" value="MFS_Trehalose_Transporter"/>
</dbReference>
<comment type="subcellular location">
    <subcellularLocation>
        <location evidence="1">Cell membrane</location>
        <topology evidence="1">Multi-pass membrane protein</topology>
    </subcellularLocation>
</comment>
<keyword evidence="5 8" id="KW-0812">Transmembrane</keyword>
<dbReference type="GO" id="GO:0005886">
    <property type="term" value="C:plasma membrane"/>
    <property type="evidence" value="ECO:0007669"/>
    <property type="project" value="UniProtKB-SubCell"/>
</dbReference>
<keyword evidence="3" id="KW-1003">Cell membrane</keyword>
<feature type="transmembrane region" description="Helical" evidence="8">
    <location>
        <begin position="299"/>
        <end position="318"/>
    </location>
</feature>
<feature type="transmembrane region" description="Helical" evidence="8">
    <location>
        <begin position="96"/>
        <end position="118"/>
    </location>
</feature>
<organism evidence="10 11">
    <name type="scientific">Phyllotreta striolata</name>
    <name type="common">Striped flea beetle</name>
    <name type="synonym">Crioceris striolata</name>
    <dbReference type="NCBI Taxonomy" id="444603"/>
    <lineage>
        <taxon>Eukaryota</taxon>
        <taxon>Metazoa</taxon>
        <taxon>Ecdysozoa</taxon>
        <taxon>Arthropoda</taxon>
        <taxon>Hexapoda</taxon>
        <taxon>Insecta</taxon>
        <taxon>Pterygota</taxon>
        <taxon>Neoptera</taxon>
        <taxon>Endopterygota</taxon>
        <taxon>Coleoptera</taxon>
        <taxon>Polyphaga</taxon>
        <taxon>Cucujiformia</taxon>
        <taxon>Chrysomeloidea</taxon>
        <taxon>Chrysomelidae</taxon>
        <taxon>Galerucinae</taxon>
        <taxon>Alticini</taxon>
        <taxon>Phyllotreta</taxon>
    </lineage>
</organism>
<dbReference type="Gene3D" id="1.20.1250.20">
    <property type="entry name" value="MFS general substrate transporter like domains"/>
    <property type="match status" value="1"/>
</dbReference>
<dbReference type="PROSITE" id="PS50850">
    <property type="entry name" value="MFS"/>
    <property type="match status" value="1"/>
</dbReference>
<evidence type="ECO:0000256" key="4">
    <source>
        <dbReference type="ARBA" id="ARBA00022597"/>
    </source>
</evidence>
<feature type="transmembrane region" description="Helical" evidence="8">
    <location>
        <begin position="397"/>
        <end position="416"/>
    </location>
</feature>
<evidence type="ECO:0000259" key="9">
    <source>
        <dbReference type="PROSITE" id="PS50850"/>
    </source>
</evidence>
<feature type="transmembrane region" description="Helical" evidence="8">
    <location>
        <begin position="20"/>
        <end position="44"/>
    </location>
</feature>
<evidence type="ECO:0000256" key="5">
    <source>
        <dbReference type="ARBA" id="ARBA00022692"/>
    </source>
</evidence>
<feature type="transmembrane region" description="Helical" evidence="8">
    <location>
        <begin position="64"/>
        <end position="84"/>
    </location>
</feature>
<feature type="transmembrane region" description="Helical" evidence="8">
    <location>
        <begin position="180"/>
        <end position="198"/>
    </location>
</feature>
<dbReference type="SUPFAM" id="SSF103473">
    <property type="entry name" value="MFS general substrate transporter"/>
    <property type="match status" value="1"/>
</dbReference>
<keyword evidence="6 8" id="KW-1133">Transmembrane helix</keyword>
<feature type="transmembrane region" description="Helical" evidence="8">
    <location>
        <begin position="265"/>
        <end position="287"/>
    </location>
</feature>
<evidence type="ECO:0000256" key="1">
    <source>
        <dbReference type="ARBA" id="ARBA00004651"/>
    </source>
</evidence>
<feature type="transmembrane region" description="Helical" evidence="8">
    <location>
        <begin position="124"/>
        <end position="141"/>
    </location>
</feature>
<dbReference type="FunFam" id="1.20.1250.20:FF:000218">
    <property type="entry name" value="facilitated trehalose transporter Tret1"/>
    <property type="match status" value="1"/>
</dbReference>